<comment type="similarity">
    <text evidence="1 2">Belongs to the heparin-binding growth factors family.</text>
</comment>
<dbReference type="Gene3D" id="2.80.10.50">
    <property type="match status" value="1"/>
</dbReference>
<dbReference type="GO" id="GO:0008083">
    <property type="term" value="F:growth factor activity"/>
    <property type="evidence" value="ECO:0007669"/>
    <property type="project" value="InterPro"/>
</dbReference>
<protein>
    <recommendedName>
        <fullName evidence="2">Fibroblast growth factor</fullName>
        <shortName evidence="2">FGF</shortName>
    </recommendedName>
</protein>
<dbReference type="Proteomes" id="UP000325440">
    <property type="component" value="Unassembled WGS sequence"/>
</dbReference>
<dbReference type="Pfam" id="PF00167">
    <property type="entry name" value="FGF"/>
    <property type="match status" value="1"/>
</dbReference>
<evidence type="ECO:0000313" key="3">
    <source>
        <dbReference type="EMBL" id="VVC45678.1"/>
    </source>
</evidence>
<evidence type="ECO:0000256" key="1">
    <source>
        <dbReference type="ARBA" id="ARBA00007936"/>
    </source>
</evidence>
<dbReference type="EMBL" id="CABPRJ010002409">
    <property type="protein sequence ID" value="VVC45678.1"/>
    <property type="molecule type" value="Genomic_DNA"/>
</dbReference>
<dbReference type="PRINTS" id="PR00263">
    <property type="entry name" value="HBGFFGF"/>
</dbReference>
<evidence type="ECO:0000313" key="4">
    <source>
        <dbReference type="Proteomes" id="UP000325440"/>
    </source>
</evidence>
<gene>
    <name evidence="3" type="ORF">CINCED_3A003684</name>
</gene>
<accession>A0A5E4NPK2</accession>
<dbReference type="PANTHER" id="PTHR11486">
    <property type="entry name" value="FIBROBLAST GROWTH FACTOR"/>
    <property type="match status" value="1"/>
</dbReference>
<dbReference type="CDD" id="cd00058">
    <property type="entry name" value="beta-trefoil_FGF"/>
    <property type="match status" value="1"/>
</dbReference>
<dbReference type="SUPFAM" id="SSF50353">
    <property type="entry name" value="Cytokine"/>
    <property type="match status" value="1"/>
</dbReference>
<dbReference type="InterPro" id="IPR002209">
    <property type="entry name" value="Fibroblast_GF_fam"/>
</dbReference>
<dbReference type="OrthoDB" id="5987799at2759"/>
<organism evidence="3 4">
    <name type="scientific">Cinara cedri</name>
    <dbReference type="NCBI Taxonomy" id="506608"/>
    <lineage>
        <taxon>Eukaryota</taxon>
        <taxon>Metazoa</taxon>
        <taxon>Ecdysozoa</taxon>
        <taxon>Arthropoda</taxon>
        <taxon>Hexapoda</taxon>
        <taxon>Insecta</taxon>
        <taxon>Pterygota</taxon>
        <taxon>Neoptera</taxon>
        <taxon>Paraneoptera</taxon>
        <taxon>Hemiptera</taxon>
        <taxon>Sternorrhyncha</taxon>
        <taxon>Aphidomorpha</taxon>
        <taxon>Aphidoidea</taxon>
        <taxon>Aphididae</taxon>
        <taxon>Lachninae</taxon>
        <taxon>Cinara</taxon>
    </lineage>
</organism>
<proteinExistence type="inferred from homology"/>
<reference evidence="3 4" key="1">
    <citation type="submission" date="2019-08" db="EMBL/GenBank/DDBJ databases">
        <authorList>
            <person name="Alioto T."/>
            <person name="Alioto T."/>
            <person name="Gomez Garrido J."/>
        </authorList>
    </citation>
    <scope>NUCLEOTIDE SEQUENCE [LARGE SCALE GENOMIC DNA]</scope>
</reference>
<dbReference type="InterPro" id="IPR056378">
    <property type="entry name" value="Let-756-like_FGF"/>
</dbReference>
<dbReference type="SMART" id="SM00442">
    <property type="entry name" value="FGF"/>
    <property type="match status" value="1"/>
</dbReference>
<evidence type="ECO:0000256" key="2">
    <source>
        <dbReference type="RuleBase" id="RU049442"/>
    </source>
</evidence>
<keyword evidence="4" id="KW-1185">Reference proteome</keyword>
<name>A0A5E4NPK2_9HEMI</name>
<dbReference type="InterPro" id="IPR008996">
    <property type="entry name" value="IL1/FGF"/>
</dbReference>
<dbReference type="AlphaFoldDB" id="A0A5E4NPK2"/>
<sequence length="184" mass="20824">MEQYETLQTPIGAQPLSVALEEVESQLLTNAKVSMSNVNYCQKNQKLNVTSGTMKHGRRMKLNCRHGYNILIFSNGTVSTSDDDIDNHCILEITSISPGLVRIKGVEADLFLAMDNKGLLYGEPDPTNMSTIFIEQPEGPYSAYLSLKYRRKKWYIAIKKNGIIKRGPETKRRQHATHFLSIFV</sequence>